<evidence type="ECO:0000256" key="3">
    <source>
        <dbReference type="ARBA" id="ARBA00023004"/>
    </source>
</evidence>
<dbReference type="RefSeq" id="WP_188476726.1">
    <property type="nucleotide sequence ID" value="NZ_BMFJ01000001.1"/>
</dbReference>
<evidence type="ECO:0000256" key="2">
    <source>
        <dbReference type="ARBA" id="ARBA00022723"/>
    </source>
</evidence>
<dbReference type="Proteomes" id="UP000612855">
    <property type="component" value="Unassembled WGS sequence"/>
</dbReference>
<dbReference type="GO" id="GO:0020037">
    <property type="term" value="F:heme binding"/>
    <property type="evidence" value="ECO:0007669"/>
    <property type="project" value="InterPro"/>
</dbReference>
<protein>
    <submittedName>
        <fullName evidence="6">Diheme cytochrome c-type</fullName>
    </submittedName>
</protein>
<dbReference type="PANTHER" id="PTHR35008:SF8">
    <property type="entry name" value="ALCOHOL DEHYDROGENASE CYTOCHROME C SUBUNIT"/>
    <property type="match status" value="1"/>
</dbReference>
<dbReference type="GO" id="GO:0009055">
    <property type="term" value="F:electron transfer activity"/>
    <property type="evidence" value="ECO:0007669"/>
    <property type="project" value="InterPro"/>
</dbReference>
<dbReference type="InterPro" id="IPR009056">
    <property type="entry name" value="Cyt_c-like_dom"/>
</dbReference>
<keyword evidence="3 4" id="KW-0408">Iron</keyword>
<evidence type="ECO:0000256" key="1">
    <source>
        <dbReference type="ARBA" id="ARBA00022617"/>
    </source>
</evidence>
<keyword evidence="2 4" id="KW-0479">Metal-binding</keyword>
<accession>A0A917EET1</accession>
<dbReference type="SUPFAM" id="SSF46626">
    <property type="entry name" value="Cytochrome c"/>
    <property type="match status" value="2"/>
</dbReference>
<dbReference type="GO" id="GO:0046872">
    <property type="term" value="F:metal ion binding"/>
    <property type="evidence" value="ECO:0007669"/>
    <property type="project" value="UniProtKB-KW"/>
</dbReference>
<dbReference type="InterPro" id="IPR051459">
    <property type="entry name" value="Cytochrome_c-type_DH"/>
</dbReference>
<dbReference type="PROSITE" id="PS51007">
    <property type="entry name" value="CYTC"/>
    <property type="match status" value="2"/>
</dbReference>
<comment type="caution">
    <text evidence="6">The sequence shown here is derived from an EMBL/GenBank/DDBJ whole genome shotgun (WGS) entry which is preliminary data.</text>
</comment>
<evidence type="ECO:0000313" key="6">
    <source>
        <dbReference type="EMBL" id="GGE24971.1"/>
    </source>
</evidence>
<organism evidence="6 7">
    <name type="scientific">Primorskyibacter flagellatus</name>
    <dbReference type="NCBI Taxonomy" id="1387277"/>
    <lineage>
        <taxon>Bacteria</taxon>
        <taxon>Pseudomonadati</taxon>
        <taxon>Pseudomonadota</taxon>
        <taxon>Alphaproteobacteria</taxon>
        <taxon>Rhodobacterales</taxon>
        <taxon>Roseobacteraceae</taxon>
        <taxon>Primorskyibacter</taxon>
    </lineage>
</organism>
<dbReference type="InterPro" id="IPR036909">
    <property type="entry name" value="Cyt_c-like_dom_sf"/>
</dbReference>
<name>A0A917EET1_9RHOB</name>
<dbReference type="EMBL" id="BMFJ01000001">
    <property type="protein sequence ID" value="GGE24971.1"/>
    <property type="molecule type" value="Genomic_DNA"/>
</dbReference>
<feature type="domain" description="Cytochrome c" evidence="5">
    <location>
        <begin position="41"/>
        <end position="148"/>
    </location>
</feature>
<dbReference type="Pfam" id="PF00034">
    <property type="entry name" value="Cytochrom_C"/>
    <property type="match status" value="2"/>
</dbReference>
<evidence type="ECO:0000259" key="5">
    <source>
        <dbReference type="PROSITE" id="PS51007"/>
    </source>
</evidence>
<dbReference type="PANTHER" id="PTHR35008">
    <property type="entry name" value="BLL4482 PROTEIN-RELATED"/>
    <property type="match status" value="1"/>
</dbReference>
<keyword evidence="1 4" id="KW-0349">Heme</keyword>
<gene>
    <name evidence="6" type="primary">cycG</name>
    <name evidence="6" type="ORF">GCM10011360_11730</name>
</gene>
<feature type="domain" description="Cytochrome c" evidence="5">
    <location>
        <begin position="188"/>
        <end position="294"/>
    </location>
</feature>
<evidence type="ECO:0000256" key="4">
    <source>
        <dbReference type="PROSITE-ProRule" id="PRU00433"/>
    </source>
</evidence>
<dbReference type="AlphaFoldDB" id="A0A917EET1"/>
<reference evidence="7" key="1">
    <citation type="journal article" date="2019" name="Int. J. Syst. Evol. Microbiol.">
        <title>The Global Catalogue of Microorganisms (GCM) 10K type strain sequencing project: providing services to taxonomists for standard genome sequencing and annotation.</title>
        <authorList>
            <consortium name="The Broad Institute Genomics Platform"/>
            <consortium name="The Broad Institute Genome Sequencing Center for Infectious Disease"/>
            <person name="Wu L."/>
            <person name="Ma J."/>
        </authorList>
    </citation>
    <scope>NUCLEOTIDE SEQUENCE [LARGE SCALE GENOMIC DNA]</scope>
    <source>
        <strain evidence="7">CGMCC 1.12664</strain>
    </source>
</reference>
<evidence type="ECO:0000313" key="7">
    <source>
        <dbReference type="Proteomes" id="UP000612855"/>
    </source>
</evidence>
<proteinExistence type="predicted"/>
<keyword evidence="7" id="KW-1185">Reference proteome</keyword>
<sequence>MYTFLRVLALLVLLSLIGGAAFWVLTAPRPLSDDVFTSLTGDAEAGEQAFWAGGCASCHAAPGAEGEERLVLSGGRAFPSDFGTFHAPNITPSEAGIGGWSVADLGNAMMKGVSPDGAHYYPAFPYTSYVRADPQDIADLYAFLVTLPASDTANMPHEVGFPFSVRRLLGGWKLLFFREGWVMDAPDATVERGRYLAESLGHCSECHTPRNALGGLDKSRWLAGAPSPDGKGQVPNITPGGLDWSESDIASYLQTGFTPEFDSAGGEMAEVVQNLANLPEEDAAAIAAYLKSLPALP</sequence>
<dbReference type="Gene3D" id="1.10.760.10">
    <property type="entry name" value="Cytochrome c-like domain"/>
    <property type="match status" value="2"/>
</dbReference>